<dbReference type="Proteomes" id="UP000192569">
    <property type="component" value="Chromosome I"/>
</dbReference>
<keyword evidence="2" id="KW-0326">Glycosidase</keyword>
<dbReference type="GO" id="GO:0043138">
    <property type="term" value="F:3'-5' DNA helicase activity"/>
    <property type="evidence" value="ECO:0007669"/>
    <property type="project" value="InterPro"/>
</dbReference>
<reference evidence="4 5" key="1">
    <citation type="submission" date="2017-04" db="EMBL/GenBank/DDBJ databases">
        <authorList>
            <person name="Afonso C.L."/>
            <person name="Miller P.J."/>
            <person name="Scott M.A."/>
            <person name="Spackman E."/>
            <person name="Goraichik I."/>
            <person name="Dimitrov K.M."/>
            <person name="Suarez D.L."/>
            <person name="Swayne D.E."/>
        </authorList>
    </citation>
    <scope>NUCLEOTIDE SEQUENCE [LARGE SCALE GENOMIC DNA]</scope>
    <source>
        <strain evidence="4 5">ToBE</strain>
    </source>
</reference>
<proteinExistence type="predicted"/>
<evidence type="ECO:0000256" key="2">
    <source>
        <dbReference type="ARBA" id="ARBA00023295"/>
    </source>
</evidence>
<evidence type="ECO:0000313" key="4">
    <source>
        <dbReference type="EMBL" id="SMB96899.1"/>
    </source>
</evidence>
<feature type="domain" description="RQC" evidence="3">
    <location>
        <begin position="407"/>
        <end position="518"/>
    </location>
</feature>
<evidence type="ECO:0000259" key="3">
    <source>
        <dbReference type="SMART" id="SM00956"/>
    </source>
</evidence>
<dbReference type="Gene3D" id="1.10.10.10">
    <property type="entry name" value="Winged helix-like DNA-binding domain superfamily/Winged helix DNA-binding domain"/>
    <property type="match status" value="1"/>
</dbReference>
<sequence length="572" mass="62380">MLTKGDSPAVREAFRLALERAGFGPARPESLSRIRVSSQKNIVLDDKLLVGRELLERCGVGSAEGLRELLSRLAPTAAAWLKRVLDGAPGQVAVMPLTELDFLGYEASGEERPLGAFVEAFKKHHEWYSSELRCLLEARFAGIVPERSSGAVSRALCEVSREEYVAVRTVGGAWVFRCPCGVSAVVSSQGHVQVDKRGVAQLEQDKATIVNLAKSVWAEKLSRDGIVDSAQRCLERVRESLAGYFYPAAVAKKVSELEALVRNLRAGNLVVRGEVLAVPGPQPPVRVYEVKDYLCSTLEEILNAPKVPAGEIQGVLRQAWENSGKELWEEVRSRWEALPELCKIMPLVKNAYGEAAAFAEQWEKGNLALQDGAVLMGGRRIAPPYGDNALAELKQLKQRFEFQASQAVSPQASDIIEAALRFFMRHPNQVGATTAAAILTGSRAQKIVKEGYTKLPEYGLLKSRCSQRKVVEVISWLTRQGLLQVTYKGYYGLPVLKVSGPVAELLKESGAVLTTTYVEEDAVPKAASRKDWEVLAEMAGQGVFAARAALATAAALWPSGKAARLWKEASAE</sequence>
<keyword evidence="5" id="KW-1185">Reference proteome</keyword>
<dbReference type="GO" id="GO:0006260">
    <property type="term" value="P:DNA replication"/>
    <property type="evidence" value="ECO:0007669"/>
    <property type="project" value="InterPro"/>
</dbReference>
<dbReference type="GO" id="GO:0016798">
    <property type="term" value="F:hydrolase activity, acting on glycosyl bonds"/>
    <property type="evidence" value="ECO:0007669"/>
    <property type="project" value="UniProtKB-KW"/>
</dbReference>
<dbReference type="Pfam" id="PF09382">
    <property type="entry name" value="RQC"/>
    <property type="match status" value="1"/>
</dbReference>
<dbReference type="InterPro" id="IPR036388">
    <property type="entry name" value="WH-like_DNA-bd_sf"/>
</dbReference>
<dbReference type="PROSITE" id="PS00820">
    <property type="entry name" value="GLUCOAMYLASE"/>
    <property type="match status" value="1"/>
</dbReference>
<dbReference type="STRING" id="698762.SAMN00808754_1705"/>
<dbReference type="SUPFAM" id="SSF46785">
    <property type="entry name" value="Winged helix' DNA-binding domain"/>
    <property type="match status" value="1"/>
</dbReference>
<dbReference type="SMART" id="SM00956">
    <property type="entry name" value="RQC"/>
    <property type="match status" value="1"/>
</dbReference>
<dbReference type="RefSeq" id="WP_084665315.1">
    <property type="nucleotide sequence ID" value="NZ_LT838272.1"/>
</dbReference>
<dbReference type="OrthoDB" id="9763310at2"/>
<keyword evidence="1" id="KW-0378">Hydrolase</keyword>
<gene>
    <name evidence="4" type="ORF">SAMN00808754_1705</name>
</gene>
<accession>A0A1W1VU73</accession>
<dbReference type="GO" id="GO:0006281">
    <property type="term" value="P:DNA repair"/>
    <property type="evidence" value="ECO:0007669"/>
    <property type="project" value="InterPro"/>
</dbReference>
<name>A0A1W1VU73_9FIRM</name>
<evidence type="ECO:0000313" key="5">
    <source>
        <dbReference type="Proteomes" id="UP000192569"/>
    </source>
</evidence>
<evidence type="ECO:0000256" key="1">
    <source>
        <dbReference type="ARBA" id="ARBA00022801"/>
    </source>
</evidence>
<dbReference type="InterPro" id="IPR018982">
    <property type="entry name" value="RQC_domain"/>
</dbReference>
<organism evidence="4 5">
    <name type="scientific">Thermanaeromonas toyohensis ToBE</name>
    <dbReference type="NCBI Taxonomy" id="698762"/>
    <lineage>
        <taxon>Bacteria</taxon>
        <taxon>Bacillati</taxon>
        <taxon>Bacillota</taxon>
        <taxon>Clostridia</taxon>
        <taxon>Neomoorellales</taxon>
        <taxon>Neomoorellaceae</taxon>
        <taxon>Thermanaeromonas</taxon>
    </lineage>
</organism>
<protein>
    <submittedName>
        <fullName evidence="4">RQC domain-containing protein</fullName>
    </submittedName>
</protein>
<dbReference type="EMBL" id="LT838272">
    <property type="protein sequence ID" value="SMB96899.1"/>
    <property type="molecule type" value="Genomic_DNA"/>
</dbReference>
<dbReference type="AlphaFoldDB" id="A0A1W1VU73"/>
<dbReference type="InterPro" id="IPR046966">
    <property type="entry name" value="Glucoamylase_active_site"/>
</dbReference>
<dbReference type="InterPro" id="IPR036390">
    <property type="entry name" value="WH_DNA-bd_sf"/>
</dbReference>